<evidence type="ECO:0000313" key="4">
    <source>
        <dbReference type="EMBL" id="MFC4303303.1"/>
    </source>
</evidence>
<dbReference type="PROSITE" id="PS51257">
    <property type="entry name" value="PROKAR_LIPOPROTEIN"/>
    <property type="match status" value="1"/>
</dbReference>
<evidence type="ECO:0000256" key="2">
    <source>
        <dbReference type="ARBA" id="ARBA00022448"/>
    </source>
</evidence>
<dbReference type="InterPro" id="IPR050490">
    <property type="entry name" value="Bact_solute-bd_prot1"/>
</dbReference>
<evidence type="ECO:0000256" key="1">
    <source>
        <dbReference type="ARBA" id="ARBA00008520"/>
    </source>
</evidence>
<name>A0ABV8S8V6_9BACL</name>
<evidence type="ECO:0000313" key="5">
    <source>
        <dbReference type="Proteomes" id="UP001595755"/>
    </source>
</evidence>
<sequence>MRRMRHIRKTAVLSILAMMALMVAACGGSNESKESGGAGSQPEQVVLTMYMANTSDTAYMPEVNRRFEEQNPGIKIELQTAPVDQFETVIKTKLASGDAPDIFTVFAGTKKDSFVKAGYLMDLSNEPWVARLTDSAKEIASKDGKVYGLPNRQNLIGVIYNKKIFNELGIAVPNNWDEFLAACEKIKNAGLTPLGLGLKDQYVTQLIPYAMAPSAIYRDNPDFDKNMYAGSQTFTGSPWEQMMQDYVGLNDKGYFNKDTLGTSNDQVIQMMAAEDIAMTVTLHGRIAALRAANPNLELGMFPLPYVSAGEPVWVSSMPSLYGSIYAKTEHPAEAKKYLEFLASPEIAQFVLNSVVSFSVFKDVTADLDPALKDMEEGLKVGSYFFLDSVWPSTVQSVMFQQVQNVFAGKDIASMLTAMDKAFKEGAARQ</sequence>
<dbReference type="Proteomes" id="UP001595755">
    <property type="component" value="Unassembled WGS sequence"/>
</dbReference>
<keyword evidence="2" id="KW-0813">Transport</keyword>
<dbReference type="EMBL" id="JBHSED010000011">
    <property type="protein sequence ID" value="MFC4303303.1"/>
    <property type="molecule type" value="Genomic_DNA"/>
</dbReference>
<dbReference type="Gene3D" id="3.40.190.10">
    <property type="entry name" value="Periplasmic binding protein-like II"/>
    <property type="match status" value="2"/>
</dbReference>
<dbReference type="PANTHER" id="PTHR43649">
    <property type="entry name" value="ARABINOSE-BINDING PROTEIN-RELATED"/>
    <property type="match status" value="1"/>
</dbReference>
<dbReference type="SUPFAM" id="SSF53850">
    <property type="entry name" value="Periplasmic binding protein-like II"/>
    <property type="match status" value="1"/>
</dbReference>
<keyword evidence="3" id="KW-0732">Signal</keyword>
<comment type="similarity">
    <text evidence="1">Belongs to the bacterial solute-binding protein 1 family.</text>
</comment>
<dbReference type="Pfam" id="PF01547">
    <property type="entry name" value="SBP_bac_1"/>
    <property type="match status" value="1"/>
</dbReference>
<evidence type="ECO:0000256" key="3">
    <source>
        <dbReference type="SAM" id="SignalP"/>
    </source>
</evidence>
<feature type="chain" id="PRO_5047421058" evidence="3">
    <location>
        <begin position="25"/>
        <end position="429"/>
    </location>
</feature>
<protein>
    <submittedName>
        <fullName evidence="4">ABC transporter substrate-binding protein</fullName>
    </submittedName>
</protein>
<feature type="signal peptide" evidence="3">
    <location>
        <begin position="1"/>
        <end position="24"/>
    </location>
</feature>
<proteinExistence type="inferred from homology"/>
<organism evidence="4 5">
    <name type="scientific">Cohnella boryungensis</name>
    <dbReference type="NCBI Taxonomy" id="768479"/>
    <lineage>
        <taxon>Bacteria</taxon>
        <taxon>Bacillati</taxon>
        <taxon>Bacillota</taxon>
        <taxon>Bacilli</taxon>
        <taxon>Bacillales</taxon>
        <taxon>Paenibacillaceae</taxon>
        <taxon>Cohnella</taxon>
    </lineage>
</organism>
<dbReference type="InterPro" id="IPR006059">
    <property type="entry name" value="SBP"/>
</dbReference>
<gene>
    <name evidence="4" type="ORF">ACFO1S_07545</name>
</gene>
<reference evidence="5" key="1">
    <citation type="journal article" date="2019" name="Int. J. Syst. Evol. Microbiol.">
        <title>The Global Catalogue of Microorganisms (GCM) 10K type strain sequencing project: providing services to taxonomists for standard genome sequencing and annotation.</title>
        <authorList>
            <consortium name="The Broad Institute Genomics Platform"/>
            <consortium name="The Broad Institute Genome Sequencing Center for Infectious Disease"/>
            <person name="Wu L."/>
            <person name="Ma J."/>
        </authorList>
    </citation>
    <scope>NUCLEOTIDE SEQUENCE [LARGE SCALE GENOMIC DNA]</scope>
    <source>
        <strain evidence="5">CGMCC 4.1641</strain>
    </source>
</reference>
<dbReference type="RefSeq" id="WP_204604062.1">
    <property type="nucleotide sequence ID" value="NZ_JBHSED010000011.1"/>
</dbReference>
<keyword evidence="5" id="KW-1185">Reference proteome</keyword>
<accession>A0ABV8S8V6</accession>
<dbReference type="PANTHER" id="PTHR43649:SF29">
    <property type="entry name" value="OSMOPROTECTIVE COMPOUNDS-BINDING PROTEIN GGTB"/>
    <property type="match status" value="1"/>
</dbReference>
<comment type="caution">
    <text evidence="4">The sequence shown here is derived from an EMBL/GenBank/DDBJ whole genome shotgun (WGS) entry which is preliminary data.</text>
</comment>